<evidence type="ECO:0000256" key="9">
    <source>
        <dbReference type="PROSITE-ProRule" id="PRU00103"/>
    </source>
</evidence>
<dbReference type="InterPro" id="IPR036322">
    <property type="entry name" value="WD40_repeat_dom_sf"/>
</dbReference>
<feature type="compositionally biased region" description="Low complexity" evidence="11">
    <location>
        <begin position="920"/>
        <end position="934"/>
    </location>
</feature>
<dbReference type="InterPro" id="IPR011989">
    <property type="entry name" value="ARM-like"/>
</dbReference>
<feature type="compositionally biased region" description="Low complexity" evidence="11">
    <location>
        <begin position="951"/>
        <end position="973"/>
    </location>
</feature>
<dbReference type="CDD" id="cd13980">
    <property type="entry name" value="STKc_Vps15"/>
    <property type="match status" value="1"/>
</dbReference>
<evidence type="ECO:0000256" key="11">
    <source>
        <dbReference type="SAM" id="MobiDB-lite"/>
    </source>
</evidence>
<accession>A0A4P9Y550</accession>
<feature type="domain" description="Protein kinase" evidence="12">
    <location>
        <begin position="1"/>
        <end position="230"/>
    </location>
</feature>
<dbReference type="PROSITE" id="PS50011">
    <property type="entry name" value="PROTEIN_KINASE_DOM"/>
    <property type="match status" value="1"/>
</dbReference>
<keyword evidence="2" id="KW-0723">Serine/threonine-protein kinase</keyword>
<dbReference type="GO" id="GO:0045324">
    <property type="term" value="P:late endosome to vacuole transport"/>
    <property type="evidence" value="ECO:0007669"/>
    <property type="project" value="InterPro"/>
</dbReference>
<feature type="non-terminal residue" evidence="13">
    <location>
        <position position="1"/>
    </location>
</feature>
<dbReference type="InterPro" id="IPR016024">
    <property type="entry name" value="ARM-type_fold"/>
</dbReference>
<dbReference type="PROSITE" id="PS50077">
    <property type="entry name" value="HEAT_REPEAT"/>
    <property type="match status" value="1"/>
</dbReference>
<dbReference type="InterPro" id="IPR001680">
    <property type="entry name" value="WD40_rpt"/>
</dbReference>
<dbReference type="InterPro" id="IPR000719">
    <property type="entry name" value="Prot_kinase_dom"/>
</dbReference>
<dbReference type="Gene3D" id="1.10.510.10">
    <property type="entry name" value="Transferase(Phosphotransferase) domain 1"/>
    <property type="match status" value="1"/>
</dbReference>
<dbReference type="InterPro" id="IPR008271">
    <property type="entry name" value="Ser/Thr_kinase_AS"/>
</dbReference>
<keyword evidence="8" id="KW-0067">ATP-binding</keyword>
<evidence type="ECO:0000313" key="14">
    <source>
        <dbReference type="Proteomes" id="UP000267251"/>
    </source>
</evidence>
<protein>
    <recommendedName>
        <fullName evidence="1">non-specific serine/threonine protein kinase</fullName>
        <ecNumber evidence="1">2.7.11.1</ecNumber>
    </recommendedName>
</protein>
<dbReference type="InterPro" id="IPR045162">
    <property type="entry name" value="Vps15-like"/>
</dbReference>
<dbReference type="GO" id="GO:0016236">
    <property type="term" value="P:macroautophagy"/>
    <property type="evidence" value="ECO:0007669"/>
    <property type="project" value="InterPro"/>
</dbReference>
<feature type="repeat" description="HEAT" evidence="9">
    <location>
        <begin position="513"/>
        <end position="551"/>
    </location>
</feature>
<keyword evidence="7" id="KW-0418">Kinase</keyword>
<feature type="compositionally biased region" description="Polar residues" evidence="11">
    <location>
        <begin position="848"/>
        <end position="860"/>
    </location>
</feature>
<feature type="region of interest" description="Disordered" evidence="11">
    <location>
        <begin position="832"/>
        <end position="973"/>
    </location>
</feature>
<evidence type="ECO:0000256" key="4">
    <source>
        <dbReference type="ARBA" id="ARBA00022679"/>
    </source>
</evidence>
<evidence type="ECO:0000256" key="2">
    <source>
        <dbReference type="ARBA" id="ARBA00022527"/>
    </source>
</evidence>
<evidence type="ECO:0000256" key="3">
    <source>
        <dbReference type="ARBA" id="ARBA00022574"/>
    </source>
</evidence>
<dbReference type="PANTHER" id="PTHR17583:SF0">
    <property type="entry name" value="PHOSPHOINOSITIDE 3-KINASE REGULATORY SUBUNIT 4"/>
    <property type="match status" value="1"/>
</dbReference>
<dbReference type="EC" id="2.7.11.1" evidence="1"/>
<dbReference type="Pfam" id="PF22956">
    <property type="entry name" value="VPS15-like_hel"/>
    <property type="match status" value="1"/>
</dbReference>
<dbReference type="GO" id="GO:0006623">
    <property type="term" value="P:protein targeting to vacuole"/>
    <property type="evidence" value="ECO:0007669"/>
    <property type="project" value="TreeGrafter"/>
</dbReference>
<dbReference type="InterPro" id="IPR011009">
    <property type="entry name" value="Kinase-like_dom_sf"/>
</dbReference>
<evidence type="ECO:0000256" key="8">
    <source>
        <dbReference type="ARBA" id="ARBA00022840"/>
    </source>
</evidence>
<dbReference type="Gene3D" id="2.130.10.10">
    <property type="entry name" value="YVTN repeat-like/Quinoprotein amine dehydrogenase"/>
    <property type="match status" value="1"/>
</dbReference>
<dbReference type="InterPro" id="IPR021133">
    <property type="entry name" value="HEAT_type_2"/>
</dbReference>
<dbReference type="Proteomes" id="UP000267251">
    <property type="component" value="Unassembled WGS sequence"/>
</dbReference>
<dbReference type="PROSITE" id="PS50294">
    <property type="entry name" value="WD_REPEATS_REGION"/>
    <property type="match status" value="1"/>
</dbReference>
<evidence type="ECO:0000259" key="12">
    <source>
        <dbReference type="PROSITE" id="PS50011"/>
    </source>
</evidence>
<feature type="compositionally biased region" description="Basic and acidic residues" evidence="11">
    <location>
        <begin position="832"/>
        <end position="847"/>
    </location>
</feature>
<dbReference type="GO" id="GO:0004674">
    <property type="term" value="F:protein serine/threonine kinase activity"/>
    <property type="evidence" value="ECO:0007669"/>
    <property type="project" value="UniProtKB-KW"/>
</dbReference>
<feature type="repeat" description="WD" evidence="10">
    <location>
        <begin position="1154"/>
        <end position="1195"/>
    </location>
</feature>
<dbReference type="SMART" id="SM00220">
    <property type="entry name" value="S_TKc"/>
    <property type="match status" value="1"/>
</dbReference>
<gene>
    <name evidence="13" type="ORF">BJ684DRAFT_9158</name>
</gene>
<dbReference type="PANTHER" id="PTHR17583">
    <property type="entry name" value="PHOSPHOINOSITIDE 3-KINASE REGULATORY SUBUNIT 4"/>
    <property type="match status" value="1"/>
</dbReference>
<dbReference type="InterPro" id="IPR055231">
    <property type="entry name" value="2AA_helical"/>
</dbReference>
<evidence type="ECO:0000256" key="6">
    <source>
        <dbReference type="ARBA" id="ARBA00022741"/>
    </source>
</evidence>
<evidence type="ECO:0000256" key="7">
    <source>
        <dbReference type="ARBA" id="ARBA00022777"/>
    </source>
</evidence>
<dbReference type="Pfam" id="PF00069">
    <property type="entry name" value="Pkinase"/>
    <property type="match status" value="1"/>
</dbReference>
<evidence type="ECO:0000256" key="1">
    <source>
        <dbReference type="ARBA" id="ARBA00012513"/>
    </source>
</evidence>
<dbReference type="SUPFAM" id="SSF50978">
    <property type="entry name" value="WD40 repeat-like"/>
    <property type="match status" value="1"/>
</dbReference>
<reference evidence="14" key="1">
    <citation type="journal article" date="2018" name="Nat. Microbiol.">
        <title>Leveraging single-cell genomics to expand the fungal tree of life.</title>
        <authorList>
            <person name="Ahrendt S.R."/>
            <person name="Quandt C.A."/>
            <person name="Ciobanu D."/>
            <person name="Clum A."/>
            <person name="Salamov A."/>
            <person name="Andreopoulos B."/>
            <person name="Cheng J.F."/>
            <person name="Woyke T."/>
            <person name="Pelin A."/>
            <person name="Henrissat B."/>
            <person name="Reynolds N.K."/>
            <person name="Benny G.L."/>
            <person name="Smith M.E."/>
            <person name="James T.Y."/>
            <person name="Grigoriev I.V."/>
        </authorList>
    </citation>
    <scope>NUCLEOTIDE SEQUENCE [LARGE SCALE GENOMIC DNA]</scope>
</reference>
<evidence type="ECO:0000256" key="5">
    <source>
        <dbReference type="ARBA" id="ARBA00022737"/>
    </source>
</evidence>
<keyword evidence="14" id="KW-1185">Reference proteome</keyword>
<sequence length="1274" mass="139560">IMTDMPNVLPWARALETDRAVYIQRQYLTASLYDRISTRPFLANIERKWVAFQLCRAVADLHTRHIYHGDIKTENIMVTSWNWVYLCDFASFKPTYLPEDNPSDFSYFFDTAGRRTCYLAPERFYSPDSSVDRLKVSNSSMDIFSLGCVIAELFRDGSPTLTLSQLLRYRKGKYDPMADVGKIDDPGVARMVGHMLQLDPSKRHSASQYLQSQRGHVFPEYFYTFLHPYMASLDLPSPSGAPVDTGSSVVDQRISKLYHDAEQIDDELKEAFDDIGVSDEDDGTVDGLGLEVRGDASSQCPAASPSCSGYLIYLALLCSCTRHCDTSEAKLRLLDLFLRISPHISDEAKLDRLLPYVMTLRSDGHALVRSRAIHVIALVLESVQNLSPINTGVFTDYILPGLRRCIADSEPLVRAAYAGIIATLAETAVRYIDLAQSIKRDSGTSLPIEEENLLQLQQGDRQAAMDRLLAQLHDHLNSLLVDGDATVRRALLSNGSLTRLCVVFGRAKANDFLLSHVITYLNDRDWLLRSAFLEAMVGLATFVGSRSLEEYLLPLLVQALTDSEEAVVARVLSTIAALAGLRLFQRPTLRDLATTVAPLLCHPNAWVRASTLQCILQCSRQFPVADLWCFLHPAVRPCLRCDVPSLERSLILKALKPPLPRAMFDVAVAWAGRSRSFLEGMSLAKGIGAGGLLHSSSGVEIRERTGGLRDLGRGNSRQDDEFLEKLRHLRMGPEDEEKMWAMREYLSKLARTRQGEGSSSVASIPSVVQLKNVNATPKTVFLHPVTDFLPDHSADIEDAMSMLGSTMGGGGTGNSMAASILDIRSMAMGESGKRVSLDVSKPSHDVSSHSIPENPSSMPSHMTLLDKQEDQKSGESQTDGATRARSSTMDGEGMRISRSTPLSFHRASRASPSPSPSSPSPLIITSSSSSSTSTMDGLSNHGYTTIPHPSPASSSFSVTTPSSSTALPSPSAVGGVWKPRGILLAQLTEHTGSIITMAISPDQTFLASGGADGAVRIWDVARLLRGTSHRARTAFDQFSDGGVIRCMTFLEGRHAIAAASSTGQIRVFRSTTTGNGDLPQYGRCQVVREHQLDTPAQAVAMHHYVEEEVGAGGGGGGGGGRSILLVATTEDVILALSLHREPSGDLKELWRLQSIPHHGTLTTMLLDPRRHWLLTGTAHGVLTLWDLRFKVRVRSWLHPRRRRITTLALYGHGIPRGRLVLVGTEGAPHEATVWDLETGVCREVYTTEVGEQEEGQATLHGDIYQVRAQGGFIL</sequence>
<dbReference type="Gene3D" id="1.25.10.10">
    <property type="entry name" value="Leucine-rich Repeat Variant"/>
    <property type="match status" value="2"/>
</dbReference>
<dbReference type="EMBL" id="KZ987892">
    <property type="protein sequence ID" value="RKP14065.1"/>
    <property type="molecule type" value="Genomic_DNA"/>
</dbReference>
<keyword evidence="5" id="KW-0677">Repeat</keyword>
<evidence type="ECO:0000313" key="13">
    <source>
        <dbReference type="EMBL" id="RKP14065.1"/>
    </source>
</evidence>
<dbReference type="Pfam" id="PF00400">
    <property type="entry name" value="WD40"/>
    <property type="match status" value="1"/>
</dbReference>
<feature type="compositionally biased region" description="Polar residues" evidence="11">
    <location>
        <begin position="874"/>
        <end position="889"/>
    </location>
</feature>
<dbReference type="GO" id="GO:0034272">
    <property type="term" value="C:phosphatidylinositol 3-kinase complex, class III, type II"/>
    <property type="evidence" value="ECO:0007669"/>
    <property type="project" value="TreeGrafter"/>
</dbReference>
<keyword evidence="3 10" id="KW-0853">WD repeat</keyword>
<keyword evidence="6" id="KW-0547">Nucleotide-binding</keyword>
<feature type="compositionally biased region" description="Basic and acidic residues" evidence="11">
    <location>
        <begin position="864"/>
        <end position="873"/>
    </location>
</feature>
<dbReference type="SUPFAM" id="SSF56112">
    <property type="entry name" value="Protein kinase-like (PK-like)"/>
    <property type="match status" value="1"/>
</dbReference>
<dbReference type="PROSITE" id="PS00678">
    <property type="entry name" value="WD_REPEATS_1"/>
    <property type="match status" value="1"/>
</dbReference>
<dbReference type="PROSITE" id="PS00108">
    <property type="entry name" value="PROTEIN_KINASE_ST"/>
    <property type="match status" value="1"/>
</dbReference>
<dbReference type="PROSITE" id="PS50082">
    <property type="entry name" value="WD_REPEATS_2"/>
    <property type="match status" value="2"/>
</dbReference>
<dbReference type="GO" id="GO:0005524">
    <property type="term" value="F:ATP binding"/>
    <property type="evidence" value="ECO:0007669"/>
    <property type="project" value="UniProtKB-KW"/>
</dbReference>
<evidence type="ECO:0000256" key="10">
    <source>
        <dbReference type="PROSITE-ProRule" id="PRU00221"/>
    </source>
</evidence>
<dbReference type="SMART" id="SM00320">
    <property type="entry name" value="WD40"/>
    <property type="match status" value="3"/>
</dbReference>
<dbReference type="OrthoDB" id="242910at2759"/>
<dbReference type="AlphaFoldDB" id="A0A4P9Y550"/>
<dbReference type="InterPro" id="IPR015943">
    <property type="entry name" value="WD40/YVTN_repeat-like_dom_sf"/>
</dbReference>
<dbReference type="SUPFAM" id="SSF48371">
    <property type="entry name" value="ARM repeat"/>
    <property type="match status" value="1"/>
</dbReference>
<dbReference type="GO" id="GO:0071561">
    <property type="term" value="C:nucleus-vacuole junction"/>
    <property type="evidence" value="ECO:0007669"/>
    <property type="project" value="TreeGrafter"/>
</dbReference>
<keyword evidence="4" id="KW-0808">Transferase</keyword>
<dbReference type="InterPro" id="IPR019775">
    <property type="entry name" value="WD40_repeat_CS"/>
</dbReference>
<proteinExistence type="predicted"/>
<dbReference type="GO" id="GO:0005770">
    <property type="term" value="C:late endosome"/>
    <property type="evidence" value="ECO:0007669"/>
    <property type="project" value="TreeGrafter"/>
</dbReference>
<feature type="repeat" description="WD" evidence="10">
    <location>
        <begin position="987"/>
        <end position="1020"/>
    </location>
</feature>
<organism evidence="13 14">
    <name type="scientific">Piptocephalis cylindrospora</name>
    <dbReference type="NCBI Taxonomy" id="1907219"/>
    <lineage>
        <taxon>Eukaryota</taxon>
        <taxon>Fungi</taxon>
        <taxon>Fungi incertae sedis</taxon>
        <taxon>Zoopagomycota</taxon>
        <taxon>Zoopagomycotina</taxon>
        <taxon>Zoopagomycetes</taxon>
        <taxon>Zoopagales</taxon>
        <taxon>Piptocephalidaceae</taxon>
        <taxon>Piptocephalis</taxon>
    </lineage>
</organism>
<dbReference type="GO" id="GO:0034271">
    <property type="term" value="C:phosphatidylinositol 3-kinase complex, class III, type I"/>
    <property type="evidence" value="ECO:0007669"/>
    <property type="project" value="TreeGrafter"/>
</dbReference>
<name>A0A4P9Y550_9FUNG</name>